<evidence type="ECO:0000313" key="2">
    <source>
        <dbReference type="EMBL" id="GGD16080.1"/>
    </source>
</evidence>
<dbReference type="Proteomes" id="UP000625735">
    <property type="component" value="Unassembled WGS sequence"/>
</dbReference>
<dbReference type="SUPFAM" id="SSF101874">
    <property type="entry name" value="YceI-like"/>
    <property type="match status" value="1"/>
</dbReference>
<protein>
    <recommendedName>
        <fullName evidence="1">Lipid/polyisoprenoid-binding YceI-like domain-containing protein</fullName>
    </recommendedName>
</protein>
<dbReference type="PANTHER" id="PTHR34406">
    <property type="entry name" value="PROTEIN YCEI"/>
    <property type="match status" value="1"/>
</dbReference>
<feature type="domain" description="Lipid/polyisoprenoid-binding YceI-like" evidence="1">
    <location>
        <begin position="51"/>
        <end position="228"/>
    </location>
</feature>
<name>A0A917D9L2_9FLAO</name>
<dbReference type="Gene3D" id="2.40.128.110">
    <property type="entry name" value="Lipid/polyisoprenoid-binding, YceI-like"/>
    <property type="match status" value="1"/>
</dbReference>
<sequence length="229" mass="24762">MTQQKIKYIMKKSLLIFAFVGGLLTLNSCKNDKTEAGDAQEVATTSDDSKGYVVDTANSTIEWVGSKPTGNHNGTIAISAGEVYLNNGKVESGKFTIDMTSITVLDLAAGDGKEDLEGHLKGLGKPEDADHFFNTNKYPEGVFEITSVNTVDGQTTIEGNLTLKEITKSVKFPATLALDGDSLMLTTETFTINRTDWNVNYGSKSIFDNLGDKFINDAIELKISVKASK</sequence>
<gene>
    <name evidence="2" type="ORF">GCM10011343_03790</name>
</gene>
<organism evidence="2 3">
    <name type="scientific">Flavobacterium orientale</name>
    <dbReference type="NCBI Taxonomy" id="1756020"/>
    <lineage>
        <taxon>Bacteria</taxon>
        <taxon>Pseudomonadati</taxon>
        <taxon>Bacteroidota</taxon>
        <taxon>Flavobacteriia</taxon>
        <taxon>Flavobacteriales</taxon>
        <taxon>Flavobacteriaceae</taxon>
        <taxon>Flavobacterium</taxon>
    </lineage>
</organism>
<dbReference type="Pfam" id="PF04264">
    <property type="entry name" value="YceI"/>
    <property type="match status" value="1"/>
</dbReference>
<evidence type="ECO:0000313" key="3">
    <source>
        <dbReference type="Proteomes" id="UP000625735"/>
    </source>
</evidence>
<dbReference type="InterPro" id="IPR007372">
    <property type="entry name" value="Lipid/polyisoprenoid-bd_YceI"/>
</dbReference>
<proteinExistence type="predicted"/>
<dbReference type="AlphaFoldDB" id="A0A917D9L2"/>
<dbReference type="EMBL" id="BMFG01000001">
    <property type="protein sequence ID" value="GGD16080.1"/>
    <property type="molecule type" value="Genomic_DNA"/>
</dbReference>
<keyword evidence="3" id="KW-1185">Reference proteome</keyword>
<dbReference type="PANTHER" id="PTHR34406:SF1">
    <property type="entry name" value="PROTEIN YCEI"/>
    <property type="match status" value="1"/>
</dbReference>
<reference evidence="2" key="1">
    <citation type="journal article" date="2014" name="Int. J. Syst. Evol. Microbiol.">
        <title>Complete genome sequence of Corynebacterium casei LMG S-19264T (=DSM 44701T), isolated from a smear-ripened cheese.</title>
        <authorList>
            <consortium name="US DOE Joint Genome Institute (JGI-PGF)"/>
            <person name="Walter F."/>
            <person name="Albersmeier A."/>
            <person name="Kalinowski J."/>
            <person name="Ruckert C."/>
        </authorList>
    </citation>
    <scope>NUCLEOTIDE SEQUENCE</scope>
    <source>
        <strain evidence="2">CGMCC 1.12506</strain>
    </source>
</reference>
<dbReference type="SMART" id="SM00867">
    <property type="entry name" value="YceI"/>
    <property type="match status" value="1"/>
</dbReference>
<comment type="caution">
    <text evidence="2">The sequence shown here is derived from an EMBL/GenBank/DDBJ whole genome shotgun (WGS) entry which is preliminary data.</text>
</comment>
<reference evidence="2" key="2">
    <citation type="submission" date="2020-09" db="EMBL/GenBank/DDBJ databases">
        <authorList>
            <person name="Sun Q."/>
            <person name="Zhou Y."/>
        </authorList>
    </citation>
    <scope>NUCLEOTIDE SEQUENCE</scope>
    <source>
        <strain evidence="2">CGMCC 1.12506</strain>
    </source>
</reference>
<evidence type="ECO:0000259" key="1">
    <source>
        <dbReference type="SMART" id="SM00867"/>
    </source>
</evidence>
<dbReference type="InterPro" id="IPR036761">
    <property type="entry name" value="TTHA0802/YceI-like_sf"/>
</dbReference>
<accession>A0A917D9L2</accession>